<dbReference type="EMBL" id="JANBUW010000021">
    <property type="protein sequence ID" value="KAJ2850922.1"/>
    <property type="molecule type" value="Genomic_DNA"/>
</dbReference>
<reference evidence="4" key="1">
    <citation type="submission" date="2022-07" db="EMBL/GenBank/DDBJ databases">
        <title>Phylogenomic reconstructions and comparative analyses of Kickxellomycotina fungi.</title>
        <authorList>
            <person name="Reynolds N.K."/>
            <person name="Stajich J.E."/>
            <person name="Barry K."/>
            <person name="Grigoriev I.V."/>
            <person name="Crous P."/>
            <person name="Smith M.E."/>
        </authorList>
    </citation>
    <scope>NUCLEOTIDE SEQUENCE</scope>
    <source>
        <strain evidence="4">NRRL 1566</strain>
    </source>
</reference>
<dbReference type="InterPro" id="IPR009071">
    <property type="entry name" value="HMG_box_dom"/>
</dbReference>
<sequence length="295" mass="34212">MESYRTPYQKYAEEPPQSHAPSQHYPYSGYPIGGMPPMRTAVHSPPMHHTIPPYNYPLPPPPHKQQQQQQMSTSSRIITEPGCSVFRSNHDGAPVEHTSRQIISVDGKVFIEHVPAHNVVFVPIEMPPTAAIHQRVTGSRVIKARPRVAPLARPSNVFFKYRSVKQRELQMLHPRLNQTVISRMVAEHWKREPKEVKDKFKKEYDEDMKKYELHKKMNRNRPEFEYFESDDLTTHSDTALNYYQQQDSVESRSFVNEPASLGLTRTDSPASPNRTRSFTMPELDKPQHDISRLIH</sequence>
<dbReference type="PROSITE" id="PS50118">
    <property type="entry name" value="HMG_BOX_2"/>
    <property type="match status" value="1"/>
</dbReference>
<gene>
    <name evidence="4" type="ORF">IWW36_001548</name>
</gene>
<proteinExistence type="predicted"/>
<dbReference type="SUPFAM" id="SSF47095">
    <property type="entry name" value="HMG-box"/>
    <property type="match status" value="1"/>
</dbReference>
<dbReference type="Pfam" id="PF00505">
    <property type="entry name" value="HMG_box"/>
    <property type="match status" value="1"/>
</dbReference>
<organism evidence="4 5">
    <name type="scientific">Coemansia brasiliensis</name>
    <dbReference type="NCBI Taxonomy" id="2650707"/>
    <lineage>
        <taxon>Eukaryota</taxon>
        <taxon>Fungi</taxon>
        <taxon>Fungi incertae sedis</taxon>
        <taxon>Zoopagomycota</taxon>
        <taxon>Kickxellomycotina</taxon>
        <taxon>Kickxellomycetes</taxon>
        <taxon>Kickxellales</taxon>
        <taxon>Kickxellaceae</taxon>
        <taxon>Coemansia</taxon>
    </lineage>
</organism>
<keyword evidence="1" id="KW-0539">Nucleus</keyword>
<feature type="compositionally biased region" description="Basic and acidic residues" evidence="2">
    <location>
        <begin position="282"/>
        <end position="295"/>
    </location>
</feature>
<dbReference type="Gene3D" id="1.10.30.10">
    <property type="entry name" value="High mobility group box domain"/>
    <property type="match status" value="1"/>
</dbReference>
<keyword evidence="1" id="KW-0238">DNA-binding</keyword>
<feature type="compositionally biased region" description="Polar residues" evidence="2">
    <location>
        <begin position="263"/>
        <end position="278"/>
    </location>
</feature>
<name>A0A9W8M1Y0_9FUNG</name>
<dbReference type="SMART" id="SM00398">
    <property type="entry name" value="HMG"/>
    <property type="match status" value="1"/>
</dbReference>
<feature type="region of interest" description="Disordered" evidence="2">
    <location>
        <begin position="245"/>
        <end position="295"/>
    </location>
</feature>
<protein>
    <recommendedName>
        <fullName evidence="3">HMG box domain-containing protein</fullName>
    </recommendedName>
</protein>
<feature type="DNA-binding region" description="HMG box" evidence="1">
    <location>
        <begin position="151"/>
        <end position="219"/>
    </location>
</feature>
<evidence type="ECO:0000256" key="2">
    <source>
        <dbReference type="SAM" id="MobiDB-lite"/>
    </source>
</evidence>
<accession>A0A9W8M1Y0</accession>
<dbReference type="OrthoDB" id="6247875at2759"/>
<evidence type="ECO:0000313" key="4">
    <source>
        <dbReference type="EMBL" id="KAJ2850922.1"/>
    </source>
</evidence>
<dbReference type="GO" id="GO:0005634">
    <property type="term" value="C:nucleus"/>
    <property type="evidence" value="ECO:0007669"/>
    <property type="project" value="UniProtKB-UniRule"/>
</dbReference>
<dbReference type="GO" id="GO:0003677">
    <property type="term" value="F:DNA binding"/>
    <property type="evidence" value="ECO:0007669"/>
    <property type="project" value="UniProtKB-UniRule"/>
</dbReference>
<feature type="domain" description="HMG box" evidence="3">
    <location>
        <begin position="151"/>
        <end position="219"/>
    </location>
</feature>
<dbReference type="AlphaFoldDB" id="A0A9W8M1Y0"/>
<evidence type="ECO:0000259" key="3">
    <source>
        <dbReference type="PROSITE" id="PS50118"/>
    </source>
</evidence>
<feature type="compositionally biased region" description="Polar residues" evidence="2">
    <location>
        <begin position="245"/>
        <end position="254"/>
    </location>
</feature>
<feature type="region of interest" description="Disordered" evidence="2">
    <location>
        <begin position="1"/>
        <end position="27"/>
    </location>
</feature>
<keyword evidence="5" id="KW-1185">Reference proteome</keyword>
<dbReference type="Proteomes" id="UP001139887">
    <property type="component" value="Unassembled WGS sequence"/>
</dbReference>
<dbReference type="InterPro" id="IPR036910">
    <property type="entry name" value="HMG_box_dom_sf"/>
</dbReference>
<evidence type="ECO:0000256" key="1">
    <source>
        <dbReference type="PROSITE-ProRule" id="PRU00267"/>
    </source>
</evidence>
<comment type="caution">
    <text evidence="4">The sequence shown here is derived from an EMBL/GenBank/DDBJ whole genome shotgun (WGS) entry which is preliminary data.</text>
</comment>
<evidence type="ECO:0000313" key="5">
    <source>
        <dbReference type="Proteomes" id="UP001139887"/>
    </source>
</evidence>